<dbReference type="RefSeq" id="WP_353334162.1">
    <property type="nucleotide sequence ID" value="NZ_AP028055.1"/>
</dbReference>
<dbReference type="SUPFAM" id="SSF56925">
    <property type="entry name" value="OMPA-like"/>
    <property type="match status" value="1"/>
</dbReference>
<evidence type="ECO:0000256" key="1">
    <source>
        <dbReference type="ARBA" id="ARBA00022729"/>
    </source>
</evidence>
<name>A0ABN6Z311_9BACE</name>
<sequence>MRKIILFIALTVTSLTSYAQKFEIGGTANFWRNTDRNTTFFEVAPELTYELTEKWGIGASVGYSQNRQNNGDVQLEKEYKIAPYARYTYFDKEIISLFIDGGIGLSKVKSEYKDEFETKTGFEAGFRPGVAIKVAGRFKFISKIGFLGYQKNYPYPGKSFGLSLSGENIAVGFAYMF</sequence>
<protein>
    <recommendedName>
        <fullName evidence="3">Outer membrane protein beta-barrel domain-containing protein</fullName>
    </recommendedName>
</protein>
<reference evidence="4 5" key="1">
    <citation type="submission" date="2023-04" db="EMBL/GenBank/DDBJ databases">
        <title>Draft genome sequence of acteroides sedimenti strain YN3PY1.</title>
        <authorList>
            <person name="Yoshida N."/>
        </authorList>
    </citation>
    <scope>NUCLEOTIDE SEQUENCE [LARGE SCALE GENOMIC DNA]</scope>
    <source>
        <strain evidence="4 5">YN3PY1</strain>
    </source>
</reference>
<evidence type="ECO:0000259" key="3">
    <source>
        <dbReference type="Pfam" id="PF13505"/>
    </source>
</evidence>
<gene>
    <name evidence="4" type="ORF">BSYN_12230</name>
</gene>
<feature type="signal peptide" evidence="2">
    <location>
        <begin position="1"/>
        <end position="19"/>
    </location>
</feature>
<feature type="chain" id="PRO_5046296747" description="Outer membrane protein beta-barrel domain-containing protein" evidence="2">
    <location>
        <begin position="20"/>
        <end position="177"/>
    </location>
</feature>
<dbReference type="InterPro" id="IPR027385">
    <property type="entry name" value="Beta-barrel_OMP"/>
</dbReference>
<dbReference type="Proteomes" id="UP001496674">
    <property type="component" value="Chromosome"/>
</dbReference>
<dbReference type="InterPro" id="IPR011250">
    <property type="entry name" value="OMP/PagP_B-barrel"/>
</dbReference>
<evidence type="ECO:0000313" key="4">
    <source>
        <dbReference type="EMBL" id="BEG98958.1"/>
    </source>
</evidence>
<accession>A0ABN6Z311</accession>
<keyword evidence="5" id="KW-1185">Reference proteome</keyword>
<proteinExistence type="predicted"/>
<dbReference type="Gene3D" id="2.40.160.20">
    <property type="match status" value="1"/>
</dbReference>
<evidence type="ECO:0000256" key="2">
    <source>
        <dbReference type="SAM" id="SignalP"/>
    </source>
</evidence>
<feature type="domain" description="Outer membrane protein beta-barrel" evidence="3">
    <location>
        <begin position="7"/>
        <end position="177"/>
    </location>
</feature>
<dbReference type="EMBL" id="AP028055">
    <property type="protein sequence ID" value="BEG98958.1"/>
    <property type="molecule type" value="Genomic_DNA"/>
</dbReference>
<keyword evidence="1 2" id="KW-0732">Signal</keyword>
<organism evidence="4 5">
    <name type="scientific">Bacteroides sedimenti</name>
    <dbReference type="NCBI Taxonomy" id="2136147"/>
    <lineage>
        <taxon>Bacteria</taxon>
        <taxon>Pseudomonadati</taxon>
        <taxon>Bacteroidota</taxon>
        <taxon>Bacteroidia</taxon>
        <taxon>Bacteroidales</taxon>
        <taxon>Bacteroidaceae</taxon>
        <taxon>Bacteroides</taxon>
    </lineage>
</organism>
<evidence type="ECO:0000313" key="5">
    <source>
        <dbReference type="Proteomes" id="UP001496674"/>
    </source>
</evidence>
<dbReference type="Pfam" id="PF13505">
    <property type="entry name" value="OMP_b-brl"/>
    <property type="match status" value="1"/>
</dbReference>